<dbReference type="EMBL" id="CP002521">
    <property type="protein sequence ID" value="ADX44406.1"/>
    <property type="molecule type" value="Genomic_DNA"/>
</dbReference>
<keyword evidence="4 10" id="KW-0812">Transmembrane</keyword>
<comment type="similarity">
    <text evidence="7">Belongs to the methyl-accepting chemotaxis (MCP) protein family.</text>
</comment>
<keyword evidence="14" id="KW-1185">Reference proteome</keyword>
<feature type="domain" description="Methyl-accepting transducer" evidence="11">
    <location>
        <begin position="352"/>
        <end position="581"/>
    </location>
</feature>
<dbReference type="Pfam" id="PF00015">
    <property type="entry name" value="MCPsignal"/>
    <property type="match status" value="1"/>
</dbReference>
<dbReference type="Gene3D" id="1.10.287.950">
    <property type="entry name" value="Methyl-accepting chemotaxis protein"/>
    <property type="match status" value="1"/>
</dbReference>
<evidence type="ECO:0000256" key="4">
    <source>
        <dbReference type="ARBA" id="ARBA00022692"/>
    </source>
</evidence>
<keyword evidence="8" id="KW-0807">Transducer</keyword>
<keyword evidence="3" id="KW-0488">Methylation</keyword>
<reference evidence="13" key="1">
    <citation type="submission" date="2011-02" db="EMBL/GenBank/DDBJ databases">
        <title>Complete sequence of Acidovorax avenae subsp. avenae ATCC 19860.</title>
        <authorList>
            <consortium name="US DOE Joint Genome Institute"/>
            <person name="Lucas S."/>
            <person name="Copeland A."/>
            <person name="Lapidus A."/>
            <person name="Cheng J.-F."/>
            <person name="Goodwin L."/>
            <person name="Pitluck S."/>
            <person name="Chertkov O."/>
            <person name="Held B."/>
            <person name="Detter J.C."/>
            <person name="Han C."/>
            <person name="Tapia R."/>
            <person name="Land M."/>
            <person name="Hauser L."/>
            <person name="Kyrpides N."/>
            <person name="Ivanova N."/>
            <person name="Ovchinnikova G."/>
            <person name="Pagani I."/>
            <person name="Gordon S."/>
            <person name="Woyke T."/>
        </authorList>
    </citation>
    <scope>NUCLEOTIDE SEQUENCE</scope>
    <source>
        <strain evidence="13">ATCC 19860</strain>
    </source>
</reference>
<dbReference type="CDD" id="cd12913">
    <property type="entry name" value="PDC1_MCP_like"/>
    <property type="match status" value="1"/>
</dbReference>
<accession>F0Q5A7</accession>
<evidence type="ECO:0000256" key="6">
    <source>
        <dbReference type="ARBA" id="ARBA00023136"/>
    </source>
</evidence>
<dbReference type="SMART" id="SM00304">
    <property type="entry name" value="HAMP"/>
    <property type="match status" value="1"/>
</dbReference>
<dbReference type="CDD" id="cd12912">
    <property type="entry name" value="PDC2_MCP_like"/>
    <property type="match status" value="1"/>
</dbReference>
<dbReference type="RefSeq" id="WP_013592976.1">
    <property type="nucleotide sequence ID" value="NC_015138.1"/>
</dbReference>
<dbReference type="PRINTS" id="PR00260">
    <property type="entry name" value="CHEMTRNSDUCR"/>
</dbReference>
<dbReference type="InterPro" id="IPR003660">
    <property type="entry name" value="HAMP_dom"/>
</dbReference>
<dbReference type="GO" id="GO:0007165">
    <property type="term" value="P:signal transduction"/>
    <property type="evidence" value="ECO:0007669"/>
    <property type="project" value="UniProtKB-KW"/>
</dbReference>
<evidence type="ECO:0000256" key="8">
    <source>
        <dbReference type="PROSITE-ProRule" id="PRU00284"/>
    </source>
</evidence>
<dbReference type="OrthoDB" id="2489132at2"/>
<dbReference type="Proteomes" id="UP000002482">
    <property type="component" value="Chromosome"/>
</dbReference>
<feature type="region of interest" description="Disordered" evidence="9">
    <location>
        <begin position="601"/>
        <end position="620"/>
    </location>
</feature>
<dbReference type="PANTHER" id="PTHR43531">
    <property type="entry name" value="PROTEIN ICFG"/>
    <property type="match status" value="1"/>
</dbReference>
<keyword evidence="5 10" id="KW-1133">Transmembrane helix</keyword>
<dbReference type="KEGG" id="aaa:Acav_0483"/>
<dbReference type="HOGENOM" id="CLU_000445_107_12_4"/>
<dbReference type="PROSITE" id="PS50111">
    <property type="entry name" value="CHEMOTAXIS_TRANSDUC_2"/>
    <property type="match status" value="1"/>
</dbReference>
<dbReference type="PANTHER" id="PTHR43531:SF14">
    <property type="entry name" value="METHYL-ACCEPTING CHEMOTAXIS PROTEIN I-RELATED"/>
    <property type="match status" value="1"/>
</dbReference>
<feature type="domain" description="HAMP" evidence="12">
    <location>
        <begin position="293"/>
        <end position="347"/>
    </location>
</feature>
<evidence type="ECO:0000256" key="7">
    <source>
        <dbReference type="ARBA" id="ARBA00029447"/>
    </source>
</evidence>
<dbReference type="InterPro" id="IPR029151">
    <property type="entry name" value="Sensor-like_sf"/>
</dbReference>
<dbReference type="GO" id="GO:0004888">
    <property type="term" value="F:transmembrane signaling receptor activity"/>
    <property type="evidence" value="ECO:0007669"/>
    <property type="project" value="InterPro"/>
</dbReference>
<sequence length="620" mass="65054">MFHSLRARLIGICIAITALSLIALALATFFVVRGNTLSGLDERIGQLTRLHASELAEWVREKQRITSSLKTAVGQAEPVPFLLAAKQAGAFDDTYFVYADKRNIFAHPMPEGYDGTARPWYKQAVQAGGPALTPAYVDASTGKLTISFVEPVGPAGQPTAVIGTDMHLDTVTRKVNAIHPMEKSFAFLLDGQGNILAHARAELALKPVTAISPALDGAQLARLASDGGRADISIDGAPTMLYAAKVEGTPWILAIAIDRAEATRPVQELLNVAIAITVLCVLAAVGLLTYAVSRQLRRLAVVRDALEDIASGEGDLTRRLDTHGSDELTQIARAFNHFVDKIAAVLVRIRASAESVRLATSEIASGNQDLSGRTEQQASSLEETAAAMEQLTATVQQNAENARQAKHLAANASQIAAHGGTVVGQVVQTMGGIDASSRKIVDIIGVIDSIAFQTNILALNAAVEAARAGEQGRGFAVVASEVRTLAQRSATAAREIKALIDDSVAQVNAGSRLVQDAGSTMQEVVESVQRVTAIVTEISNASQEQSTGIAEIGGAVSQMDQSTQQNAALVEQATAAAQSLQQQAHQLADVVAGFKLDAGGTHATGHAHPHPALGAPNHPT</sequence>
<dbReference type="Pfam" id="PF00672">
    <property type="entry name" value="HAMP"/>
    <property type="match status" value="1"/>
</dbReference>
<dbReference type="SMART" id="SM00283">
    <property type="entry name" value="MA"/>
    <property type="match status" value="1"/>
</dbReference>
<dbReference type="GO" id="GO:0005886">
    <property type="term" value="C:plasma membrane"/>
    <property type="evidence" value="ECO:0007669"/>
    <property type="project" value="UniProtKB-SubCell"/>
</dbReference>
<dbReference type="CDD" id="cd11386">
    <property type="entry name" value="MCP_signal"/>
    <property type="match status" value="1"/>
</dbReference>
<dbReference type="CDD" id="cd06225">
    <property type="entry name" value="HAMP"/>
    <property type="match status" value="1"/>
</dbReference>
<organism evidence="13 14">
    <name type="scientific">Paracidovorax avenae (strain ATCC 19860 / DSM 7227 / CCUG 15838 / JCM 20985 / LMG 2117 / NCPPB 1011)</name>
    <name type="common">Acidovorax avenae</name>
    <dbReference type="NCBI Taxonomy" id="643561"/>
    <lineage>
        <taxon>Bacteria</taxon>
        <taxon>Pseudomonadati</taxon>
        <taxon>Pseudomonadota</taxon>
        <taxon>Betaproteobacteria</taxon>
        <taxon>Burkholderiales</taxon>
        <taxon>Comamonadaceae</taxon>
        <taxon>Paracidovorax</taxon>
    </lineage>
</organism>
<protein>
    <submittedName>
        <fullName evidence="13">Methyl-accepting chemotaxis sensory transducer with Cache sensor</fullName>
    </submittedName>
</protein>
<evidence type="ECO:0000313" key="14">
    <source>
        <dbReference type="Proteomes" id="UP000002482"/>
    </source>
</evidence>
<dbReference type="FunFam" id="1.10.287.950:FF:000001">
    <property type="entry name" value="Methyl-accepting chemotaxis sensory transducer"/>
    <property type="match status" value="1"/>
</dbReference>
<dbReference type="SUPFAM" id="SSF103190">
    <property type="entry name" value="Sensory domain-like"/>
    <property type="match status" value="1"/>
</dbReference>
<dbReference type="InterPro" id="IPR033479">
    <property type="entry name" value="dCache_1"/>
</dbReference>
<proteinExistence type="inferred from homology"/>
<dbReference type="Pfam" id="PF02743">
    <property type="entry name" value="dCache_1"/>
    <property type="match status" value="1"/>
</dbReference>
<dbReference type="InterPro" id="IPR004090">
    <property type="entry name" value="Chemotax_Me-accpt_rcpt"/>
</dbReference>
<dbReference type="Gene3D" id="3.30.450.20">
    <property type="entry name" value="PAS domain"/>
    <property type="match status" value="2"/>
</dbReference>
<evidence type="ECO:0000256" key="9">
    <source>
        <dbReference type="SAM" id="MobiDB-lite"/>
    </source>
</evidence>
<evidence type="ECO:0000259" key="11">
    <source>
        <dbReference type="PROSITE" id="PS50111"/>
    </source>
</evidence>
<dbReference type="GeneID" id="34236240"/>
<evidence type="ECO:0000256" key="1">
    <source>
        <dbReference type="ARBA" id="ARBA00004651"/>
    </source>
</evidence>
<keyword evidence="6 10" id="KW-0472">Membrane</keyword>
<gene>
    <name evidence="13" type="ordered locus">Acav_0483</name>
</gene>
<evidence type="ECO:0000256" key="3">
    <source>
        <dbReference type="ARBA" id="ARBA00022481"/>
    </source>
</evidence>
<evidence type="ECO:0000259" key="12">
    <source>
        <dbReference type="PROSITE" id="PS50885"/>
    </source>
</evidence>
<dbReference type="InterPro" id="IPR051310">
    <property type="entry name" value="MCP_chemotaxis"/>
</dbReference>
<comment type="subcellular location">
    <subcellularLocation>
        <location evidence="1">Cell membrane</location>
        <topology evidence="1">Multi-pass membrane protein</topology>
    </subcellularLocation>
</comment>
<dbReference type="AlphaFoldDB" id="F0Q5A7"/>
<dbReference type="GO" id="GO:0006935">
    <property type="term" value="P:chemotaxis"/>
    <property type="evidence" value="ECO:0007669"/>
    <property type="project" value="InterPro"/>
</dbReference>
<evidence type="ECO:0000256" key="2">
    <source>
        <dbReference type="ARBA" id="ARBA00022475"/>
    </source>
</evidence>
<evidence type="ECO:0000256" key="5">
    <source>
        <dbReference type="ARBA" id="ARBA00022989"/>
    </source>
</evidence>
<feature type="transmembrane region" description="Helical" evidence="10">
    <location>
        <begin position="269"/>
        <end position="293"/>
    </location>
</feature>
<name>F0Q5A7_PARA1</name>
<evidence type="ECO:0000313" key="13">
    <source>
        <dbReference type="EMBL" id="ADX44406.1"/>
    </source>
</evidence>
<dbReference type="InterPro" id="IPR004089">
    <property type="entry name" value="MCPsignal_dom"/>
</dbReference>
<keyword evidence="2" id="KW-1003">Cell membrane</keyword>
<evidence type="ECO:0000256" key="10">
    <source>
        <dbReference type="SAM" id="Phobius"/>
    </source>
</evidence>
<dbReference type="PROSITE" id="PS50885">
    <property type="entry name" value="HAMP"/>
    <property type="match status" value="1"/>
</dbReference>
<dbReference type="SUPFAM" id="SSF58104">
    <property type="entry name" value="Methyl-accepting chemotaxis protein (MCP) signaling domain"/>
    <property type="match status" value="1"/>
</dbReference>